<name>A0AAV4I4I0_9GAST</name>
<protein>
    <submittedName>
        <fullName evidence="1">Uncharacterized protein</fullName>
    </submittedName>
</protein>
<evidence type="ECO:0000313" key="2">
    <source>
        <dbReference type="Proteomes" id="UP000762676"/>
    </source>
</evidence>
<organism evidence="1 2">
    <name type="scientific">Elysia marginata</name>
    <dbReference type="NCBI Taxonomy" id="1093978"/>
    <lineage>
        <taxon>Eukaryota</taxon>
        <taxon>Metazoa</taxon>
        <taxon>Spiralia</taxon>
        <taxon>Lophotrochozoa</taxon>
        <taxon>Mollusca</taxon>
        <taxon>Gastropoda</taxon>
        <taxon>Heterobranchia</taxon>
        <taxon>Euthyneura</taxon>
        <taxon>Panpulmonata</taxon>
        <taxon>Sacoglossa</taxon>
        <taxon>Placobranchoidea</taxon>
        <taxon>Plakobranchidae</taxon>
        <taxon>Elysia</taxon>
    </lineage>
</organism>
<keyword evidence="2" id="KW-1185">Reference proteome</keyword>
<dbReference type="AlphaFoldDB" id="A0AAV4I4I0"/>
<gene>
    <name evidence="1" type="ORF">ElyMa_001192400</name>
</gene>
<evidence type="ECO:0000313" key="1">
    <source>
        <dbReference type="EMBL" id="GFS05132.1"/>
    </source>
</evidence>
<dbReference type="EMBL" id="BMAT01002343">
    <property type="protein sequence ID" value="GFS05132.1"/>
    <property type="molecule type" value="Genomic_DNA"/>
</dbReference>
<dbReference type="Proteomes" id="UP000762676">
    <property type="component" value="Unassembled WGS sequence"/>
</dbReference>
<comment type="caution">
    <text evidence="1">The sequence shown here is derived from an EMBL/GenBank/DDBJ whole genome shotgun (WGS) entry which is preliminary data.</text>
</comment>
<accession>A0AAV4I4I0</accession>
<sequence length="95" mass="10442">MADLHRTGLYSYGLEFESHQHTFDCTRPKRTSRPIHRPLVPGLVRLALALFTVVERSVTVPASALRAVTAGDGASVPRSPSLPYAVHWGTQHVEP</sequence>
<reference evidence="1 2" key="1">
    <citation type="journal article" date="2021" name="Elife">
        <title>Chloroplast acquisition without the gene transfer in kleptoplastic sea slugs, Plakobranchus ocellatus.</title>
        <authorList>
            <person name="Maeda T."/>
            <person name="Takahashi S."/>
            <person name="Yoshida T."/>
            <person name="Shimamura S."/>
            <person name="Takaki Y."/>
            <person name="Nagai Y."/>
            <person name="Toyoda A."/>
            <person name="Suzuki Y."/>
            <person name="Arimoto A."/>
            <person name="Ishii H."/>
            <person name="Satoh N."/>
            <person name="Nishiyama T."/>
            <person name="Hasebe M."/>
            <person name="Maruyama T."/>
            <person name="Minagawa J."/>
            <person name="Obokata J."/>
            <person name="Shigenobu S."/>
        </authorList>
    </citation>
    <scope>NUCLEOTIDE SEQUENCE [LARGE SCALE GENOMIC DNA]</scope>
</reference>
<proteinExistence type="predicted"/>